<proteinExistence type="inferred from homology"/>
<comment type="cofactor">
    <cofactor evidence="5">
        <name>Mg(2+)</name>
        <dbReference type="ChEBI" id="CHEBI:18420"/>
    </cofactor>
    <text evidence="5">Nuclease activity probably requires 2 Mg(2+) ions per subunit.</text>
</comment>
<dbReference type="EC" id="3.1.21.-" evidence="5"/>
<feature type="binding site" evidence="5">
    <location>
        <position position="451"/>
    </location>
    <ligand>
        <name>Mg(2+)</name>
        <dbReference type="ChEBI" id="CHEBI:18420"/>
        <note>catalytic; for nuclease activity</note>
    </ligand>
</feature>
<comment type="domain">
    <text evidence="5">The ATPase region is in the N-terminus, whereas the nuclease region is in the C-terminus.</text>
</comment>
<keyword evidence="4 5" id="KW-0231">Viral genome packaging</keyword>
<dbReference type="Gene3D" id="3.40.50.300">
    <property type="entry name" value="P-loop containing nucleotide triphosphate hydrolases"/>
    <property type="match status" value="1"/>
</dbReference>
<keyword evidence="2 5" id="KW-0547">Nucleotide-binding</keyword>
<accession>A0A6J5N857</accession>
<evidence type="ECO:0000313" key="7">
    <source>
        <dbReference type="EMBL" id="CAB4154977.1"/>
    </source>
</evidence>
<dbReference type="GO" id="GO:0051276">
    <property type="term" value="P:chromosome organization"/>
    <property type="evidence" value="ECO:0007669"/>
    <property type="project" value="UniProtKB-UniRule"/>
</dbReference>
<feature type="active site" description="For ATPase activity" evidence="5">
    <location>
        <position position="188"/>
    </location>
</feature>
<sequence length="488" mass="55736">MPTSATQTLPESLTNLPPKLAYLRILQEIKRRQDRNKLSTYKPYPKQIDFHNRGATHRERLFRAGNQLGKTWSSAYEIAFHLTGLYPDWWQGKRWARGVTGWALGESMESTRDTLQRLVLGRPGELGTGTIPEKLIMEVKRAQGIADSVDAVFVKHASGLVSRLYFKSYEKGRSKLQGETLDFAALDEEPPLDIYTEVLTRTNATKGIVWITFTPLLGMSEVVRLFLQNATPDRSDTSMTIDDVLHYTAEERARIIASYPAHEREARAKGIPILGSGRVFPIAESAITVEPFQIPDHWPVICGIDFGWDHPTAMVWVAWDRDADTLYVYDCHRSRETTPTQHAPFILSRGSWIPVAWPHDGLQHEKGSGFQLAEQYRNAGINMLHEMAQFPETGDENGHKVSRVSVEAGVLNMLQRMQAGKLKVFSSLNEWFEEFRLYHRKDGKIVKLQDDLMAATRYAYMMMRYAITPPDPQKMVADPRRNYNWRIG</sequence>
<evidence type="ECO:0000256" key="3">
    <source>
        <dbReference type="ARBA" id="ARBA00022840"/>
    </source>
</evidence>
<keyword evidence="3 5" id="KW-0067">ATP-binding</keyword>
<gene>
    <name evidence="7" type="ORF">UFOVP653_52</name>
</gene>
<keyword evidence="5" id="KW-0426">Late protein</keyword>
<keyword evidence="5" id="KW-0255">Endonuclease</keyword>
<name>A0A6J5N857_9CAUD</name>
<organism evidence="7">
    <name type="scientific">uncultured Caudovirales phage</name>
    <dbReference type="NCBI Taxonomy" id="2100421"/>
    <lineage>
        <taxon>Viruses</taxon>
        <taxon>Duplodnaviria</taxon>
        <taxon>Heunggongvirae</taxon>
        <taxon>Uroviricota</taxon>
        <taxon>Caudoviricetes</taxon>
        <taxon>Peduoviridae</taxon>
        <taxon>Maltschvirus</taxon>
        <taxon>Maltschvirus maltsch</taxon>
    </lineage>
</organism>
<keyword evidence="5" id="KW-0479">Metal-binding</keyword>
<dbReference type="GO" id="GO:0046872">
    <property type="term" value="F:metal ion binding"/>
    <property type="evidence" value="ECO:0007669"/>
    <property type="project" value="UniProtKB-UniRule"/>
</dbReference>
<keyword evidence="1 5" id="KW-1188">Viral release from host cell</keyword>
<dbReference type="InterPro" id="IPR027417">
    <property type="entry name" value="P-loop_NTPase"/>
</dbReference>
<dbReference type="GO" id="GO:0098009">
    <property type="term" value="C:viral terminase, large subunit"/>
    <property type="evidence" value="ECO:0007669"/>
    <property type="project" value="UniProtKB-UniRule"/>
</dbReference>
<dbReference type="Pfam" id="PF03237">
    <property type="entry name" value="Terminase_6N"/>
    <property type="match status" value="1"/>
</dbReference>
<evidence type="ECO:0000259" key="6">
    <source>
        <dbReference type="Pfam" id="PF17289"/>
    </source>
</evidence>
<dbReference type="Gene3D" id="3.30.420.280">
    <property type="match status" value="1"/>
</dbReference>
<dbReference type="GO" id="GO:0005524">
    <property type="term" value="F:ATP binding"/>
    <property type="evidence" value="ECO:0007669"/>
    <property type="project" value="UniProtKB-KW"/>
</dbReference>
<keyword evidence="5" id="KW-0460">Magnesium</keyword>
<protein>
    <recommendedName>
        <fullName evidence="5">Terminase, large subunit</fullName>
    </recommendedName>
    <alternativeName>
        <fullName evidence="5">DNA-packaging protein gp2</fullName>
    </alternativeName>
    <domain>
        <recommendedName>
            <fullName evidence="5">Endonuclease</fullName>
            <ecNumber evidence="5">3.1.21.-</ecNumber>
        </recommendedName>
    </domain>
    <domain>
        <recommendedName>
            <fullName evidence="5">ATPase</fullName>
            <ecNumber evidence="5">3.6.4.-</ecNumber>
        </recommendedName>
    </domain>
</protein>
<comment type="function">
    <text evidence="5">The terminase large subunit acts as an ATP driven molecular motor necessary for viral DNA translocation into empty capsids and as an endonuclease that cuts the viral genome to initiate and to end a packaging reaction. The terminase lies at a unique vertex of the procapsid and is composed of two subunits, a small terminase subunit involved in viral DNA recognition (packaging sequence), and a large terminase subunit possessing endonucleolytic and ATPase activities. Both terminase subunits heterooligomerize and are docked on the portal protein to form the packaging machine. Once the capsid is packaged with the DNA, the terminase cleaves the viral genome concatemer and is substituted by the tail.</text>
</comment>
<comment type="similarity">
    <text evidence="5">Belongs to the Lederbergvirus large terminase family.</text>
</comment>
<dbReference type="EC" id="3.6.4.-" evidence="5"/>
<evidence type="ECO:0000256" key="2">
    <source>
        <dbReference type="ARBA" id="ARBA00022741"/>
    </source>
</evidence>
<dbReference type="InterPro" id="IPR035421">
    <property type="entry name" value="Terminase_6C"/>
</dbReference>
<dbReference type="GO" id="GO:0019073">
    <property type="term" value="P:viral DNA genome packaging"/>
    <property type="evidence" value="ECO:0007669"/>
    <property type="project" value="UniProtKB-UniRule"/>
</dbReference>
<dbReference type="InterPro" id="IPR044265">
    <property type="entry name" value="Terminase_large_su_BPP22"/>
</dbReference>
<feature type="short sequence motif" description="Walker A motif" evidence="5">
    <location>
        <begin position="64"/>
        <end position="71"/>
    </location>
</feature>
<evidence type="ECO:0000256" key="1">
    <source>
        <dbReference type="ARBA" id="ARBA00022612"/>
    </source>
</evidence>
<dbReference type="Pfam" id="PF17289">
    <property type="entry name" value="Terminase_6C"/>
    <property type="match status" value="1"/>
</dbReference>
<dbReference type="GO" id="GO:0004519">
    <property type="term" value="F:endonuclease activity"/>
    <property type="evidence" value="ECO:0007669"/>
    <property type="project" value="UniProtKB-UniRule"/>
</dbReference>
<comment type="subunit">
    <text evidence="5">Interacts with the terminase small subunit; the active complex is composed of a monomer of the terminase large subunit and a nonamer ring of terminase small subunits. Interacts with the portal protein; this interaction allows the packaging of viral DNA.</text>
</comment>
<evidence type="ECO:0000256" key="5">
    <source>
        <dbReference type="HAMAP-Rule" id="MF_04148"/>
    </source>
</evidence>
<evidence type="ECO:0000256" key="4">
    <source>
        <dbReference type="ARBA" id="ARBA00023219"/>
    </source>
</evidence>
<reference evidence="7" key="1">
    <citation type="submission" date="2020-04" db="EMBL/GenBank/DDBJ databases">
        <authorList>
            <person name="Chiriac C."/>
            <person name="Salcher M."/>
            <person name="Ghai R."/>
            <person name="Kavagutti S V."/>
        </authorList>
    </citation>
    <scope>NUCLEOTIDE SEQUENCE</scope>
</reference>
<dbReference type="EMBL" id="LR796613">
    <property type="protein sequence ID" value="CAB4154977.1"/>
    <property type="molecule type" value="Genomic_DNA"/>
</dbReference>
<dbReference type="HAMAP" id="MF_04148">
    <property type="entry name" value="TERL_BPP22"/>
    <property type="match status" value="1"/>
</dbReference>
<keyword evidence="5" id="KW-0540">Nuclease</keyword>
<feature type="domain" description="Terminase large subunit gp17-like C-terminal" evidence="6">
    <location>
        <begin position="303"/>
        <end position="462"/>
    </location>
</feature>
<keyword evidence="5" id="KW-0378">Hydrolase</keyword>
<dbReference type="GO" id="GO:0016887">
    <property type="term" value="F:ATP hydrolysis activity"/>
    <property type="evidence" value="ECO:0007669"/>
    <property type="project" value="InterPro"/>
</dbReference>
<comment type="caution">
    <text evidence="5">Lacks conserved residue(s) required for the propagation of feature annotation.</text>
</comment>
<feature type="binding site" evidence="5">
    <location>
        <position position="305"/>
    </location>
    <ligand>
        <name>Mg(2+)</name>
        <dbReference type="ChEBI" id="CHEBI:18420"/>
        <note>catalytic; for nuclease activity</note>
    </ligand>
</feature>